<evidence type="ECO:0000313" key="2">
    <source>
        <dbReference type="EMBL" id="NXT08667.1"/>
    </source>
</evidence>
<sequence>VRGLGVPPMPPDPAAVPTAGALRVTQEPGELQVAAGATVALQCRVEVAEGGAVLRMEWLRDGGLGALCATRLRFGTALPPSPCPPRAPGARLAWHPPRATLSLPQVRGNDSGRYLCRVTLEI</sequence>
<name>A0A7L2ZLK1_9PASE</name>
<feature type="non-terminal residue" evidence="2">
    <location>
        <position position="122"/>
    </location>
</feature>
<reference evidence="2 3" key="1">
    <citation type="submission" date="2019-09" db="EMBL/GenBank/DDBJ databases">
        <title>Bird 10,000 Genomes (B10K) Project - Family phase.</title>
        <authorList>
            <person name="Zhang G."/>
        </authorList>
    </citation>
    <scope>NUCLEOTIDE SEQUENCE [LARGE SCALE GENOMIC DNA]</scope>
    <source>
        <strain evidence="2">B10K-DU-012-46</strain>
    </source>
</reference>
<dbReference type="SUPFAM" id="SSF48726">
    <property type="entry name" value="Immunoglobulin"/>
    <property type="match status" value="1"/>
</dbReference>
<keyword evidence="3" id="KW-1185">Reference proteome</keyword>
<dbReference type="Pfam" id="PF07686">
    <property type="entry name" value="V-set"/>
    <property type="match status" value="1"/>
</dbReference>
<organism evidence="2 3">
    <name type="scientific">Prunella fulvescens</name>
    <name type="common">Brown accentor</name>
    <dbReference type="NCBI Taxonomy" id="670355"/>
    <lineage>
        <taxon>Eukaryota</taxon>
        <taxon>Metazoa</taxon>
        <taxon>Chordata</taxon>
        <taxon>Craniata</taxon>
        <taxon>Vertebrata</taxon>
        <taxon>Euteleostomi</taxon>
        <taxon>Archelosauria</taxon>
        <taxon>Archosauria</taxon>
        <taxon>Dinosauria</taxon>
        <taxon>Saurischia</taxon>
        <taxon>Theropoda</taxon>
        <taxon>Coelurosauria</taxon>
        <taxon>Aves</taxon>
        <taxon>Neognathae</taxon>
        <taxon>Neoaves</taxon>
        <taxon>Telluraves</taxon>
        <taxon>Australaves</taxon>
        <taxon>Passeriformes</taxon>
        <taxon>Passeroidea</taxon>
        <taxon>Prunellidae</taxon>
        <taxon>Prunella</taxon>
    </lineage>
</organism>
<dbReference type="InterPro" id="IPR013106">
    <property type="entry name" value="Ig_V-set"/>
</dbReference>
<comment type="caution">
    <text evidence="2">The sequence shown here is derived from an EMBL/GenBank/DDBJ whole genome shotgun (WGS) entry which is preliminary data.</text>
</comment>
<dbReference type="Proteomes" id="UP000553798">
    <property type="component" value="Unassembled WGS sequence"/>
</dbReference>
<proteinExistence type="predicted"/>
<gene>
    <name evidence="2" type="primary">Tmigd2</name>
    <name evidence="2" type="ORF">PRUFUL_R14885</name>
</gene>
<protein>
    <submittedName>
        <fullName evidence="2">TMIG2 protein</fullName>
    </submittedName>
</protein>
<accession>A0A7L2ZLK1</accession>
<dbReference type="Gene3D" id="2.60.40.10">
    <property type="entry name" value="Immunoglobulins"/>
    <property type="match status" value="1"/>
</dbReference>
<dbReference type="InterPro" id="IPR013783">
    <property type="entry name" value="Ig-like_fold"/>
</dbReference>
<feature type="domain" description="Ig-like" evidence="1">
    <location>
        <begin position="13"/>
        <end position="122"/>
    </location>
</feature>
<feature type="non-terminal residue" evidence="2">
    <location>
        <position position="1"/>
    </location>
</feature>
<dbReference type="AlphaFoldDB" id="A0A7L2ZLK1"/>
<evidence type="ECO:0000259" key="1">
    <source>
        <dbReference type="PROSITE" id="PS50835"/>
    </source>
</evidence>
<dbReference type="InterPro" id="IPR036179">
    <property type="entry name" value="Ig-like_dom_sf"/>
</dbReference>
<evidence type="ECO:0000313" key="3">
    <source>
        <dbReference type="Proteomes" id="UP000553798"/>
    </source>
</evidence>
<dbReference type="InterPro" id="IPR007110">
    <property type="entry name" value="Ig-like_dom"/>
</dbReference>
<dbReference type="EMBL" id="VZTP01015980">
    <property type="protein sequence ID" value="NXT08667.1"/>
    <property type="molecule type" value="Genomic_DNA"/>
</dbReference>
<dbReference type="PROSITE" id="PS50835">
    <property type="entry name" value="IG_LIKE"/>
    <property type="match status" value="1"/>
</dbReference>